<dbReference type="InterPro" id="IPR001680">
    <property type="entry name" value="WD40_rpt"/>
</dbReference>
<protein>
    <submittedName>
        <fullName evidence="3">Uncharacterized protein</fullName>
    </submittedName>
</protein>
<dbReference type="PROSITE" id="PS50082">
    <property type="entry name" value="WD_REPEATS_2"/>
    <property type="match status" value="1"/>
</dbReference>
<gene>
    <name evidence="3" type="ORF">D9757_010884</name>
</gene>
<keyword evidence="1" id="KW-0853">WD repeat</keyword>
<evidence type="ECO:0000256" key="1">
    <source>
        <dbReference type="PROSITE-ProRule" id="PRU00221"/>
    </source>
</evidence>
<dbReference type="GO" id="GO:0000462">
    <property type="term" value="P:maturation of SSU-rRNA from tricistronic rRNA transcript (SSU-rRNA, 5.8S rRNA, LSU-rRNA)"/>
    <property type="evidence" value="ECO:0007669"/>
    <property type="project" value="TreeGrafter"/>
</dbReference>
<evidence type="ECO:0000313" key="3">
    <source>
        <dbReference type="EMBL" id="KAF5378383.1"/>
    </source>
</evidence>
<dbReference type="GO" id="GO:0032040">
    <property type="term" value="C:small-subunit processome"/>
    <property type="evidence" value="ECO:0007669"/>
    <property type="project" value="TreeGrafter"/>
</dbReference>
<dbReference type="SMART" id="SM00320">
    <property type="entry name" value="WD40"/>
    <property type="match status" value="2"/>
</dbReference>
<comment type="caution">
    <text evidence="3">The sequence shown here is derived from an EMBL/GenBank/DDBJ whole genome shotgun (WGS) entry which is preliminary data.</text>
</comment>
<keyword evidence="4" id="KW-1185">Reference proteome</keyword>
<accession>A0A8H5M2D9</accession>
<dbReference type="PANTHER" id="PTHR22851:SF0">
    <property type="entry name" value="DDB1- AND CUL4-ASSOCIATED FACTOR 13"/>
    <property type="match status" value="1"/>
</dbReference>
<dbReference type="EMBL" id="JAACJN010000077">
    <property type="protein sequence ID" value="KAF5378383.1"/>
    <property type="molecule type" value="Genomic_DNA"/>
</dbReference>
<dbReference type="OrthoDB" id="10249065at2759"/>
<proteinExistence type="predicted"/>
<feature type="compositionally biased region" description="Low complexity" evidence="2">
    <location>
        <begin position="325"/>
        <end position="336"/>
    </location>
</feature>
<dbReference type="PANTHER" id="PTHR22851">
    <property type="entry name" value="U3 SMALL NUCLEOLAR RNA U3 SNORNA ASSOCIATED PROTEIN"/>
    <property type="match status" value="1"/>
</dbReference>
<dbReference type="InterPro" id="IPR015943">
    <property type="entry name" value="WD40/YVTN_repeat-like_dom_sf"/>
</dbReference>
<dbReference type="Gene3D" id="2.130.10.10">
    <property type="entry name" value="YVTN repeat-like/Quinoprotein amine dehydrogenase"/>
    <property type="match status" value="1"/>
</dbReference>
<dbReference type="InterPro" id="IPR036322">
    <property type="entry name" value="WD40_repeat_dom_sf"/>
</dbReference>
<reference evidence="3 4" key="1">
    <citation type="journal article" date="2020" name="ISME J.">
        <title>Uncovering the hidden diversity of litter-decomposition mechanisms in mushroom-forming fungi.</title>
        <authorList>
            <person name="Floudas D."/>
            <person name="Bentzer J."/>
            <person name="Ahren D."/>
            <person name="Johansson T."/>
            <person name="Persson P."/>
            <person name="Tunlid A."/>
        </authorList>
    </citation>
    <scope>NUCLEOTIDE SEQUENCE [LARGE SCALE GENOMIC DNA]</scope>
    <source>
        <strain evidence="3 4">CBS 406.79</strain>
    </source>
</reference>
<feature type="region of interest" description="Disordered" evidence="2">
    <location>
        <begin position="483"/>
        <end position="546"/>
    </location>
</feature>
<dbReference type="Pfam" id="PF00400">
    <property type="entry name" value="WD40"/>
    <property type="match status" value="1"/>
</dbReference>
<dbReference type="InterPro" id="IPR051733">
    <property type="entry name" value="WD_repeat_DCAF13/WDSOF1"/>
</dbReference>
<evidence type="ECO:0000313" key="4">
    <source>
        <dbReference type="Proteomes" id="UP000518752"/>
    </source>
</evidence>
<dbReference type="AlphaFoldDB" id="A0A8H5M2D9"/>
<feature type="region of interest" description="Disordered" evidence="2">
    <location>
        <begin position="236"/>
        <end position="260"/>
    </location>
</feature>
<feature type="compositionally biased region" description="Low complexity" evidence="2">
    <location>
        <begin position="485"/>
        <end position="498"/>
    </location>
</feature>
<name>A0A8H5M2D9_9AGAR</name>
<feature type="region of interest" description="Disordered" evidence="2">
    <location>
        <begin position="320"/>
        <end position="393"/>
    </location>
</feature>
<sequence length="546" mass="60025">METYSGSSIDHQRSSSLFATASTLVQIWDETKSAPISNVTFPTSSETIYSVRFNQSETSILASVGSDRTFTLYDIRTGKAERQVVMQMRANALSWSPTFPTSILLASEDHNLCGDELRVVANRNRVRFWRLGSHSTNVADGTRARSRSISYKTDAKVWTDYLPRIVELNIVNRRVSSTLFTNDACFVLSGSDDGNVRIWKGKASEKLGTVTAREHAAIEYRSSLVDWWTKKKRHLPKPPSATLETISEKDTPPNTPIRPGQRVTVQFDSASGKAPTLQIRFSALDMPSPVEIAESIKYGRDQPGIAHSRKSSYYANSVMTRQTEPPLSSPSVGLPPQNFADASPTRIKHTSDPLAWRSSISTTSHEPIPIPQTSEDHSSIHASASKPALSPKPAPRASLVLNAIPIDPFTDEDAEPGIALPTVLDSAEHVHQMGLALAPPDNWIAEDRFMPRPDSRESLSIYSISPTGEKPEDAVQNHLEELEASGGSQSRSGISIPPSELPWLQQDAPISGDPHGRGKNFDTSSMFLRPESEELKIEESGAGRRF</sequence>
<dbReference type="SUPFAM" id="SSF50978">
    <property type="entry name" value="WD40 repeat-like"/>
    <property type="match status" value="1"/>
</dbReference>
<organism evidence="3 4">
    <name type="scientific">Collybiopsis confluens</name>
    <dbReference type="NCBI Taxonomy" id="2823264"/>
    <lineage>
        <taxon>Eukaryota</taxon>
        <taxon>Fungi</taxon>
        <taxon>Dikarya</taxon>
        <taxon>Basidiomycota</taxon>
        <taxon>Agaricomycotina</taxon>
        <taxon>Agaricomycetes</taxon>
        <taxon>Agaricomycetidae</taxon>
        <taxon>Agaricales</taxon>
        <taxon>Marasmiineae</taxon>
        <taxon>Omphalotaceae</taxon>
        <taxon>Collybiopsis</taxon>
    </lineage>
</organism>
<feature type="compositionally biased region" description="Basic and acidic residues" evidence="2">
    <location>
        <begin position="530"/>
        <end position="546"/>
    </location>
</feature>
<feature type="compositionally biased region" description="Low complexity" evidence="2">
    <location>
        <begin position="382"/>
        <end position="393"/>
    </location>
</feature>
<dbReference type="Proteomes" id="UP000518752">
    <property type="component" value="Unassembled WGS sequence"/>
</dbReference>
<evidence type="ECO:0000256" key="2">
    <source>
        <dbReference type="SAM" id="MobiDB-lite"/>
    </source>
</evidence>
<feature type="repeat" description="WD" evidence="1">
    <location>
        <begin position="168"/>
        <end position="209"/>
    </location>
</feature>